<dbReference type="SMART" id="SM00360">
    <property type="entry name" value="RRM"/>
    <property type="match status" value="1"/>
</dbReference>
<dbReference type="AlphaFoldDB" id="H8X924"/>
<proteinExistence type="predicted"/>
<organism evidence="3 4">
    <name type="scientific">Candida orthopsilosis (strain 90-125)</name>
    <name type="common">Yeast</name>
    <dbReference type="NCBI Taxonomy" id="1136231"/>
    <lineage>
        <taxon>Eukaryota</taxon>
        <taxon>Fungi</taxon>
        <taxon>Dikarya</taxon>
        <taxon>Ascomycota</taxon>
        <taxon>Saccharomycotina</taxon>
        <taxon>Pichiomycetes</taxon>
        <taxon>Debaryomycetaceae</taxon>
        <taxon>Candida/Lodderomyces clade</taxon>
        <taxon>Candida</taxon>
    </lineage>
</organism>
<dbReference type="eggNOG" id="ENOG502S19D">
    <property type="taxonomic scope" value="Eukaryota"/>
</dbReference>
<evidence type="ECO:0000259" key="2">
    <source>
        <dbReference type="PROSITE" id="PS50102"/>
    </source>
</evidence>
<feature type="domain" description="RRM" evidence="2">
    <location>
        <begin position="2"/>
        <end position="73"/>
    </location>
</feature>
<sequence length="239" mass="26727">MSSVIVSNVPDKVTPAELIKFFSFAGRVSDLRPLSEKGKYQVVFEDPKAVSTALVLNDAELDNTFIRVDEDLELTDGEPGVAPQQGGVEKERQEDIQATLSDAYGQIRHKYSADLHQEDKPKYAVLAELLSHGYSLSDDVVKKAADLDKKNGLSENYQNFIKSLNENKEKCPVIRGEEKIGKAYENSDLKKYFDNLSDEISHSKGGLTVSQFYQKVANDVNSIRDQAKKLAKERQHSKT</sequence>
<reference evidence="3 4" key="1">
    <citation type="journal article" date="2012" name="PLoS ONE">
        <title>Sequence and analysis of the genome of the pathogenic yeast Candida orthopsilosis.</title>
        <authorList>
            <person name="Riccombeni A."/>
            <person name="Vidanes G."/>
            <person name="Proux-Wera E."/>
            <person name="Wolfe K.H."/>
            <person name="Butler G."/>
        </authorList>
    </citation>
    <scope>NUCLEOTIDE SEQUENCE [LARGE SCALE GENOMIC DNA]</scope>
    <source>
        <strain evidence="3 4">Co 90-125</strain>
    </source>
</reference>
<evidence type="ECO:0000313" key="4">
    <source>
        <dbReference type="Proteomes" id="UP000005018"/>
    </source>
</evidence>
<dbReference type="GO" id="GO:0003723">
    <property type="term" value="F:RNA binding"/>
    <property type="evidence" value="ECO:0007669"/>
    <property type="project" value="UniProtKB-UniRule"/>
</dbReference>
<dbReference type="InterPro" id="IPR035979">
    <property type="entry name" value="RBD_domain_sf"/>
</dbReference>
<protein>
    <recommendedName>
        <fullName evidence="2">RRM domain-containing protein</fullName>
    </recommendedName>
</protein>
<dbReference type="InterPro" id="IPR000504">
    <property type="entry name" value="RRM_dom"/>
</dbReference>
<dbReference type="HOGENOM" id="CLU_074138_2_0_1"/>
<dbReference type="EMBL" id="HE681724">
    <property type="protein sequence ID" value="CCG24322.1"/>
    <property type="molecule type" value="Genomic_DNA"/>
</dbReference>
<dbReference type="PROSITE" id="PS50102">
    <property type="entry name" value="RRM"/>
    <property type="match status" value="1"/>
</dbReference>
<dbReference type="KEGG" id="cot:CORT_0F00930"/>
<dbReference type="GeneID" id="14541403"/>
<dbReference type="Gene3D" id="3.30.70.330">
    <property type="match status" value="1"/>
</dbReference>
<dbReference type="RefSeq" id="XP_003870452.1">
    <property type="nucleotide sequence ID" value="XM_003870403.1"/>
</dbReference>
<dbReference type="OrthoDB" id="7763451at2759"/>
<dbReference type="Proteomes" id="UP000005018">
    <property type="component" value="Chromosome 6"/>
</dbReference>
<gene>
    <name evidence="3" type="ORF">CORT_0F00930</name>
</gene>
<evidence type="ECO:0000313" key="3">
    <source>
        <dbReference type="EMBL" id="CCG24322.1"/>
    </source>
</evidence>
<accession>H8X924</accession>
<keyword evidence="4" id="KW-1185">Reference proteome</keyword>
<evidence type="ECO:0000256" key="1">
    <source>
        <dbReference type="PROSITE-ProRule" id="PRU00176"/>
    </source>
</evidence>
<keyword evidence="1" id="KW-0694">RNA-binding</keyword>
<dbReference type="InterPro" id="IPR012677">
    <property type="entry name" value="Nucleotide-bd_a/b_plait_sf"/>
</dbReference>
<dbReference type="Pfam" id="PF00076">
    <property type="entry name" value="RRM_1"/>
    <property type="match status" value="1"/>
</dbReference>
<name>H8X924_CANO9</name>
<dbReference type="SUPFAM" id="SSF54928">
    <property type="entry name" value="RNA-binding domain, RBD"/>
    <property type="match status" value="1"/>
</dbReference>